<dbReference type="GO" id="GO:0003872">
    <property type="term" value="F:6-phosphofructokinase activity"/>
    <property type="evidence" value="ECO:0007669"/>
    <property type="project" value="UniProtKB-EC"/>
</dbReference>
<comment type="catalytic activity">
    <reaction evidence="15">
        <text>beta-D-fructose 6-phosphate + ATP = beta-D-fructose 1,6-bisphosphate + ADP + H(+)</text>
        <dbReference type="Rhea" id="RHEA:16109"/>
        <dbReference type="ChEBI" id="CHEBI:15378"/>
        <dbReference type="ChEBI" id="CHEBI:30616"/>
        <dbReference type="ChEBI" id="CHEBI:32966"/>
        <dbReference type="ChEBI" id="CHEBI:57634"/>
        <dbReference type="ChEBI" id="CHEBI:456216"/>
        <dbReference type="EC" id="2.7.1.11"/>
    </reaction>
</comment>
<accession>X1LDJ3</accession>
<dbReference type="UniPathway" id="UPA00109">
    <property type="reaction ID" value="UER00182"/>
</dbReference>
<comment type="pathway">
    <text evidence="3">Carbohydrate degradation; glycolysis; D-glyceraldehyde 3-phosphate and glycerone phosphate from D-glucose: step 3/4.</text>
</comment>
<protein>
    <recommendedName>
        <fullName evidence="4">6-phosphofructokinase</fullName>
        <ecNumber evidence="4">2.7.1.11</ecNumber>
    </recommendedName>
    <alternativeName>
        <fullName evidence="14">6-phosphofructokinase isozyme I</fullName>
    </alternativeName>
</protein>
<evidence type="ECO:0000256" key="4">
    <source>
        <dbReference type="ARBA" id="ARBA00012055"/>
    </source>
</evidence>
<dbReference type="GO" id="GO:0006002">
    <property type="term" value="P:fructose 6-phosphate metabolic process"/>
    <property type="evidence" value="ECO:0007669"/>
    <property type="project" value="InterPro"/>
</dbReference>
<dbReference type="InterPro" id="IPR022953">
    <property type="entry name" value="ATP_PFK"/>
</dbReference>
<dbReference type="NCBIfam" id="NF002872">
    <property type="entry name" value="PRK03202.1"/>
    <property type="match status" value="1"/>
</dbReference>
<dbReference type="InterPro" id="IPR035966">
    <property type="entry name" value="PKF_sf"/>
</dbReference>
<keyword evidence="6" id="KW-0021">Allosteric enzyme</keyword>
<dbReference type="Gene3D" id="3.40.50.460">
    <property type="entry name" value="Phosphofructokinase domain"/>
    <property type="match status" value="1"/>
</dbReference>
<feature type="domain" description="Phosphofructokinase" evidence="16">
    <location>
        <begin position="1"/>
        <end position="261"/>
    </location>
</feature>
<dbReference type="NCBIfam" id="TIGR02482">
    <property type="entry name" value="PFKA_ATP"/>
    <property type="match status" value="1"/>
</dbReference>
<evidence type="ECO:0000313" key="17">
    <source>
        <dbReference type="EMBL" id="GAI03921.1"/>
    </source>
</evidence>
<dbReference type="PROSITE" id="PS00433">
    <property type="entry name" value="PHOSPHOFRUCTOKINASE"/>
    <property type="match status" value="1"/>
</dbReference>
<evidence type="ECO:0000256" key="5">
    <source>
        <dbReference type="ARBA" id="ARBA00022490"/>
    </source>
</evidence>
<dbReference type="FunFam" id="3.40.50.460:FF:000002">
    <property type="entry name" value="ATP-dependent 6-phosphofructokinase"/>
    <property type="match status" value="1"/>
</dbReference>
<evidence type="ECO:0000256" key="7">
    <source>
        <dbReference type="ARBA" id="ARBA00022679"/>
    </source>
</evidence>
<comment type="subcellular location">
    <subcellularLocation>
        <location evidence="2">Cytoplasm</location>
    </subcellularLocation>
</comment>
<dbReference type="Pfam" id="PF00365">
    <property type="entry name" value="PFK"/>
    <property type="match status" value="1"/>
</dbReference>
<sequence>MNAALRAVVRTGIFHGNKIFGIKQGYEGMIDGDIIELTLSSVSNLIKYGGTFLLTARCEDFFTKEGRSKAYDNLKKLGIDSLIVIGGDGSFRGLHELINEFDIQGIGVPGTIDNDLYGTDYTIGFDTAVNTALEAIDKIRDTATSHSRLFIVEVMGRDSGYIGLYTGISGGAEEILIPETDSDIENLCNRLDAGHGRGKKSSIIVVSEGDEAGNAFDIKKKIETLVDWDIRISVLGHQQRGGSPTAFDRLLASRLGYESVLAVMNGENDKMIGLVHNTIALTPLEETWTRKKGIDESYIKMAEILAT</sequence>
<evidence type="ECO:0000256" key="15">
    <source>
        <dbReference type="ARBA" id="ARBA00048070"/>
    </source>
</evidence>
<dbReference type="PANTHER" id="PTHR13697">
    <property type="entry name" value="PHOSPHOFRUCTOKINASE"/>
    <property type="match status" value="1"/>
</dbReference>
<dbReference type="InterPro" id="IPR012003">
    <property type="entry name" value="ATP_PFK_prok-type"/>
</dbReference>
<dbReference type="EMBL" id="BARV01005815">
    <property type="protein sequence ID" value="GAI03921.1"/>
    <property type="molecule type" value="Genomic_DNA"/>
</dbReference>
<dbReference type="PRINTS" id="PR00476">
    <property type="entry name" value="PHFRCTKINASE"/>
</dbReference>
<dbReference type="GO" id="GO:0048029">
    <property type="term" value="F:monosaccharide binding"/>
    <property type="evidence" value="ECO:0007669"/>
    <property type="project" value="TreeGrafter"/>
</dbReference>
<dbReference type="GO" id="GO:0042802">
    <property type="term" value="F:identical protein binding"/>
    <property type="evidence" value="ECO:0007669"/>
    <property type="project" value="TreeGrafter"/>
</dbReference>
<dbReference type="Gene3D" id="3.40.50.450">
    <property type="match status" value="1"/>
</dbReference>
<evidence type="ECO:0000256" key="11">
    <source>
        <dbReference type="ARBA" id="ARBA00022840"/>
    </source>
</evidence>
<evidence type="ECO:0000256" key="13">
    <source>
        <dbReference type="ARBA" id="ARBA00023152"/>
    </source>
</evidence>
<evidence type="ECO:0000256" key="9">
    <source>
        <dbReference type="ARBA" id="ARBA00022741"/>
    </source>
</evidence>
<keyword evidence="12" id="KW-0460">Magnesium</keyword>
<evidence type="ECO:0000256" key="6">
    <source>
        <dbReference type="ARBA" id="ARBA00022533"/>
    </source>
</evidence>
<keyword evidence="8" id="KW-0479">Metal-binding</keyword>
<organism evidence="17">
    <name type="scientific">marine sediment metagenome</name>
    <dbReference type="NCBI Taxonomy" id="412755"/>
    <lineage>
        <taxon>unclassified sequences</taxon>
        <taxon>metagenomes</taxon>
        <taxon>ecological metagenomes</taxon>
    </lineage>
</organism>
<dbReference type="GO" id="GO:0030388">
    <property type="term" value="P:fructose 1,6-bisphosphate metabolic process"/>
    <property type="evidence" value="ECO:0007669"/>
    <property type="project" value="TreeGrafter"/>
</dbReference>
<evidence type="ECO:0000259" key="16">
    <source>
        <dbReference type="Pfam" id="PF00365"/>
    </source>
</evidence>
<dbReference type="GO" id="GO:0016208">
    <property type="term" value="F:AMP binding"/>
    <property type="evidence" value="ECO:0007669"/>
    <property type="project" value="TreeGrafter"/>
</dbReference>
<keyword evidence="9" id="KW-0547">Nucleotide-binding</keyword>
<dbReference type="InterPro" id="IPR015912">
    <property type="entry name" value="Phosphofructokinase_CS"/>
</dbReference>
<name>X1LDJ3_9ZZZZ</name>
<keyword evidence="11" id="KW-0067">ATP-binding</keyword>
<dbReference type="GO" id="GO:0070095">
    <property type="term" value="F:fructose-6-phosphate binding"/>
    <property type="evidence" value="ECO:0007669"/>
    <property type="project" value="TreeGrafter"/>
</dbReference>
<keyword evidence="10" id="KW-0418">Kinase</keyword>
<dbReference type="PANTHER" id="PTHR13697:SF4">
    <property type="entry name" value="ATP-DEPENDENT 6-PHOSPHOFRUCTOKINASE"/>
    <property type="match status" value="1"/>
</dbReference>
<keyword evidence="13" id="KW-0324">Glycolysis</keyword>
<evidence type="ECO:0000256" key="12">
    <source>
        <dbReference type="ARBA" id="ARBA00022842"/>
    </source>
</evidence>
<keyword evidence="5" id="KW-0963">Cytoplasm</keyword>
<dbReference type="InterPro" id="IPR000023">
    <property type="entry name" value="Phosphofructokinase_dom"/>
</dbReference>
<dbReference type="SUPFAM" id="SSF53784">
    <property type="entry name" value="Phosphofructokinase"/>
    <property type="match status" value="1"/>
</dbReference>
<comment type="cofactor">
    <cofactor evidence="1">
        <name>Mg(2+)</name>
        <dbReference type="ChEBI" id="CHEBI:18420"/>
    </cofactor>
</comment>
<evidence type="ECO:0000256" key="10">
    <source>
        <dbReference type="ARBA" id="ARBA00022777"/>
    </source>
</evidence>
<dbReference type="GO" id="GO:0005945">
    <property type="term" value="C:6-phosphofructokinase complex"/>
    <property type="evidence" value="ECO:0007669"/>
    <property type="project" value="TreeGrafter"/>
</dbReference>
<evidence type="ECO:0000256" key="14">
    <source>
        <dbReference type="ARBA" id="ARBA00030818"/>
    </source>
</evidence>
<proteinExistence type="predicted"/>
<comment type="caution">
    <text evidence="17">The sequence shown here is derived from an EMBL/GenBank/DDBJ whole genome shotgun (WGS) entry which is preliminary data.</text>
</comment>
<keyword evidence="7" id="KW-0808">Transferase</keyword>
<evidence type="ECO:0000256" key="3">
    <source>
        <dbReference type="ARBA" id="ARBA00004679"/>
    </source>
</evidence>
<dbReference type="AlphaFoldDB" id="X1LDJ3"/>
<dbReference type="InterPro" id="IPR012828">
    <property type="entry name" value="PFKA_ATP_prok"/>
</dbReference>
<dbReference type="PIRSF" id="PIRSF000532">
    <property type="entry name" value="ATP_PFK_prok"/>
    <property type="match status" value="1"/>
</dbReference>
<reference evidence="17" key="1">
    <citation type="journal article" date="2014" name="Front. Microbiol.">
        <title>High frequency of phylogenetically diverse reductive dehalogenase-homologous genes in deep subseafloor sedimentary metagenomes.</title>
        <authorList>
            <person name="Kawai M."/>
            <person name="Futagami T."/>
            <person name="Toyoda A."/>
            <person name="Takaki Y."/>
            <person name="Nishi S."/>
            <person name="Hori S."/>
            <person name="Arai W."/>
            <person name="Tsubouchi T."/>
            <person name="Morono Y."/>
            <person name="Uchiyama I."/>
            <person name="Ito T."/>
            <person name="Fujiyama A."/>
            <person name="Inagaki F."/>
            <person name="Takami H."/>
        </authorList>
    </citation>
    <scope>NUCLEOTIDE SEQUENCE</scope>
    <source>
        <strain evidence="17">Expedition CK06-06</strain>
    </source>
</reference>
<dbReference type="GO" id="GO:0005524">
    <property type="term" value="F:ATP binding"/>
    <property type="evidence" value="ECO:0007669"/>
    <property type="project" value="UniProtKB-KW"/>
</dbReference>
<gene>
    <name evidence="17" type="ORF">S06H3_11827</name>
</gene>
<dbReference type="EC" id="2.7.1.11" evidence="4"/>
<dbReference type="GO" id="GO:0046872">
    <property type="term" value="F:metal ion binding"/>
    <property type="evidence" value="ECO:0007669"/>
    <property type="project" value="UniProtKB-KW"/>
</dbReference>
<evidence type="ECO:0000256" key="8">
    <source>
        <dbReference type="ARBA" id="ARBA00022723"/>
    </source>
</evidence>
<evidence type="ECO:0000256" key="2">
    <source>
        <dbReference type="ARBA" id="ARBA00004496"/>
    </source>
</evidence>
<evidence type="ECO:0000256" key="1">
    <source>
        <dbReference type="ARBA" id="ARBA00001946"/>
    </source>
</evidence>
<dbReference type="GO" id="GO:0061621">
    <property type="term" value="P:canonical glycolysis"/>
    <property type="evidence" value="ECO:0007669"/>
    <property type="project" value="TreeGrafter"/>
</dbReference>